<dbReference type="PRINTS" id="PR00455">
    <property type="entry name" value="HTHTETR"/>
</dbReference>
<dbReference type="InterPro" id="IPR001647">
    <property type="entry name" value="HTH_TetR"/>
</dbReference>
<dbReference type="Pfam" id="PF00440">
    <property type="entry name" value="TetR_N"/>
    <property type="match status" value="1"/>
</dbReference>
<evidence type="ECO:0000313" key="5">
    <source>
        <dbReference type="Proteomes" id="UP001418444"/>
    </source>
</evidence>
<dbReference type="PROSITE" id="PS50977">
    <property type="entry name" value="HTH_TETR_2"/>
    <property type="match status" value="1"/>
</dbReference>
<gene>
    <name evidence="4" type="ORF">GCM10022231_00940</name>
</gene>
<dbReference type="PANTHER" id="PTHR30055:SF226">
    <property type="entry name" value="HTH-TYPE TRANSCRIPTIONAL REGULATOR PKSA"/>
    <property type="match status" value="1"/>
</dbReference>
<evidence type="ECO:0000256" key="1">
    <source>
        <dbReference type="ARBA" id="ARBA00023125"/>
    </source>
</evidence>
<dbReference type="RefSeq" id="WP_344779480.1">
    <property type="nucleotide sequence ID" value="NZ_BAAAZW010000001.1"/>
</dbReference>
<keyword evidence="5" id="KW-1185">Reference proteome</keyword>
<dbReference type="EMBL" id="BAAAZW010000001">
    <property type="protein sequence ID" value="GAA3947733.1"/>
    <property type="molecule type" value="Genomic_DNA"/>
</dbReference>
<name>A0ABP7NI63_9ACTN</name>
<evidence type="ECO:0000259" key="3">
    <source>
        <dbReference type="PROSITE" id="PS50977"/>
    </source>
</evidence>
<evidence type="ECO:0000313" key="4">
    <source>
        <dbReference type="EMBL" id="GAA3947733.1"/>
    </source>
</evidence>
<proteinExistence type="predicted"/>
<feature type="domain" description="HTH tetR-type" evidence="3">
    <location>
        <begin position="15"/>
        <end position="75"/>
    </location>
</feature>
<dbReference type="Proteomes" id="UP001418444">
    <property type="component" value="Unassembled WGS sequence"/>
</dbReference>
<dbReference type="InterPro" id="IPR009057">
    <property type="entry name" value="Homeodomain-like_sf"/>
</dbReference>
<dbReference type="PANTHER" id="PTHR30055">
    <property type="entry name" value="HTH-TYPE TRANSCRIPTIONAL REGULATOR RUTR"/>
    <property type="match status" value="1"/>
</dbReference>
<protein>
    <submittedName>
        <fullName evidence="4">TetR/AcrR family transcriptional regulator</fullName>
    </submittedName>
</protein>
<feature type="DNA-binding region" description="H-T-H motif" evidence="2">
    <location>
        <begin position="38"/>
        <end position="57"/>
    </location>
</feature>
<dbReference type="InterPro" id="IPR050109">
    <property type="entry name" value="HTH-type_TetR-like_transc_reg"/>
</dbReference>
<keyword evidence="1 2" id="KW-0238">DNA-binding</keyword>
<accession>A0ABP7NI63</accession>
<dbReference type="Gene3D" id="1.10.357.10">
    <property type="entry name" value="Tetracycline Repressor, domain 2"/>
    <property type="match status" value="1"/>
</dbReference>
<sequence length="202" mass="22390">MRTRGWQGDLPQDADEARARILEAASRCVERFGLAKTRMGDVAAEAGVTRQTVYRYFSSVDEMLSAVAAAGAGEFLDRMAAALDHVRTVEEAVSETIIYCLHALPDEPGLGLMLRAGATESFSREVTTSGAVALGAQMLRRLPVDWPAQGYDEDAMEGLAELVMRMWLSFQQYPHHPPQTDDQLRTFLRRWVSPPPPPQADR</sequence>
<organism evidence="4 5">
    <name type="scientific">Gordonia caeni</name>
    <dbReference type="NCBI Taxonomy" id="1007097"/>
    <lineage>
        <taxon>Bacteria</taxon>
        <taxon>Bacillati</taxon>
        <taxon>Actinomycetota</taxon>
        <taxon>Actinomycetes</taxon>
        <taxon>Mycobacteriales</taxon>
        <taxon>Gordoniaceae</taxon>
        <taxon>Gordonia</taxon>
    </lineage>
</organism>
<comment type="caution">
    <text evidence="4">The sequence shown here is derived from an EMBL/GenBank/DDBJ whole genome shotgun (WGS) entry which is preliminary data.</text>
</comment>
<reference evidence="5" key="1">
    <citation type="journal article" date="2019" name="Int. J. Syst. Evol. Microbiol.">
        <title>The Global Catalogue of Microorganisms (GCM) 10K type strain sequencing project: providing services to taxonomists for standard genome sequencing and annotation.</title>
        <authorList>
            <consortium name="The Broad Institute Genomics Platform"/>
            <consortium name="The Broad Institute Genome Sequencing Center for Infectious Disease"/>
            <person name="Wu L."/>
            <person name="Ma J."/>
        </authorList>
    </citation>
    <scope>NUCLEOTIDE SEQUENCE [LARGE SCALE GENOMIC DNA]</scope>
    <source>
        <strain evidence="5">JCM 16923</strain>
    </source>
</reference>
<evidence type="ECO:0000256" key="2">
    <source>
        <dbReference type="PROSITE-ProRule" id="PRU00335"/>
    </source>
</evidence>
<dbReference type="SUPFAM" id="SSF46689">
    <property type="entry name" value="Homeodomain-like"/>
    <property type="match status" value="1"/>
</dbReference>